<name>A0A8J2S4B4_9CRUS</name>
<dbReference type="Proteomes" id="UP000789390">
    <property type="component" value="Unassembled WGS sequence"/>
</dbReference>
<dbReference type="EMBL" id="CAKKLH010000302">
    <property type="protein sequence ID" value="CAH0110292.1"/>
    <property type="molecule type" value="Genomic_DNA"/>
</dbReference>
<accession>A0A8J2S4B4</accession>
<evidence type="ECO:0000313" key="2">
    <source>
        <dbReference type="Proteomes" id="UP000789390"/>
    </source>
</evidence>
<protein>
    <submittedName>
        <fullName evidence="1">Uncharacterized protein</fullName>
    </submittedName>
</protein>
<gene>
    <name evidence="1" type="ORF">DGAL_LOCUS13855</name>
</gene>
<evidence type="ECO:0000313" key="1">
    <source>
        <dbReference type="EMBL" id="CAH0110292.1"/>
    </source>
</evidence>
<sequence length="104" mass="11879">MTQVIIPHHNQNLRWVFQSGYDLLCRLDFHPLNLDKGVHCYSLVAVENLQHIPVKSYPIWTLLGNEGWLRSSTDVRYVRRLLPGKLRCVLKGEEASLAPSSIVG</sequence>
<proteinExistence type="predicted"/>
<reference evidence="1" key="1">
    <citation type="submission" date="2021-11" db="EMBL/GenBank/DDBJ databases">
        <authorList>
            <person name="Schell T."/>
        </authorList>
    </citation>
    <scope>NUCLEOTIDE SEQUENCE</scope>
    <source>
        <strain evidence="1">M5</strain>
    </source>
</reference>
<keyword evidence="2" id="KW-1185">Reference proteome</keyword>
<dbReference type="AlphaFoldDB" id="A0A8J2S4B4"/>
<organism evidence="1 2">
    <name type="scientific">Daphnia galeata</name>
    <dbReference type="NCBI Taxonomy" id="27404"/>
    <lineage>
        <taxon>Eukaryota</taxon>
        <taxon>Metazoa</taxon>
        <taxon>Ecdysozoa</taxon>
        <taxon>Arthropoda</taxon>
        <taxon>Crustacea</taxon>
        <taxon>Branchiopoda</taxon>
        <taxon>Diplostraca</taxon>
        <taxon>Cladocera</taxon>
        <taxon>Anomopoda</taxon>
        <taxon>Daphniidae</taxon>
        <taxon>Daphnia</taxon>
    </lineage>
</organism>
<comment type="caution">
    <text evidence="1">The sequence shown here is derived from an EMBL/GenBank/DDBJ whole genome shotgun (WGS) entry which is preliminary data.</text>
</comment>